<dbReference type="OrthoDB" id="534666at2759"/>
<sequence length="313" mass="36550">MDYLLCMRFSTLRNYFPDELNESTERNFHDNGQIRNYCPDGGSGGKKECKTDLDKIKAGCLWLFEQFFVKSKKQDINIVEYIMMWLSNMLSIKNFEEFKNISEFYNKHIENNPHYIKCDNDGKDCSDSLKKITGCANYNEIINKKKDLLNISIENMSKFYDAFKLLCSMYTELNANDTKNKKYLENANEFVKKYDKLNDPNNTKDNTYYHILSTLSNDYNNFKNYCKDNEVDCNDIPSISPIKTQKNGVRSSAHNHVQNSEVTPSSPSVVSKLIPVLSIIVAIPIFLGIFYKYSLFGFRKRSQKQHLREKIKK</sequence>
<dbReference type="AlphaFoldDB" id="A0A4V0KM89"/>
<reference evidence="3 4" key="1">
    <citation type="journal article" date="2014" name="BMC Biol.">
        <title>A comprehensive evaluation of rodent malaria parasite genomes and gene expression.</title>
        <authorList>
            <person name="Otto T.D."/>
            <person name="Bohme U."/>
            <person name="Jackson A.P."/>
            <person name="Hunt M."/>
            <person name="Franke-Fayard B."/>
            <person name="Hoeijmakers W.A."/>
            <person name="Religa A.A."/>
            <person name="Robertson L."/>
            <person name="Sanders M."/>
            <person name="Ogun S.A."/>
            <person name="Cunningham D."/>
            <person name="Erhart A."/>
            <person name="Billker O."/>
            <person name="Khan S.M."/>
            <person name="Stunnenberg H.G."/>
            <person name="Langhorne J."/>
            <person name="Holder A.A."/>
            <person name="Waters A.P."/>
            <person name="Newbold C.I."/>
            <person name="Pain A."/>
            <person name="Berriman M."/>
            <person name="Janse C.J."/>
        </authorList>
    </citation>
    <scope>NUCLEOTIDE SEQUENCE [LARGE SCALE GENOMIC DNA]</scope>
    <source>
        <strain evidence="3 4">17X</strain>
    </source>
</reference>
<protein>
    <submittedName>
        <fullName evidence="3">YIR protein</fullName>
    </submittedName>
</protein>
<dbReference type="KEGG" id="pyo:PY17X_1049501"/>
<dbReference type="InterPro" id="IPR006477">
    <property type="entry name" value="Yir_bir_cir"/>
</dbReference>
<name>A0A4V0KM89_PLAYE</name>
<dbReference type="Proteomes" id="UP000072874">
    <property type="component" value="Chromosome 10"/>
</dbReference>
<keyword evidence="2" id="KW-0812">Transmembrane</keyword>
<evidence type="ECO:0000313" key="4">
    <source>
        <dbReference type="Proteomes" id="UP000072874"/>
    </source>
</evidence>
<dbReference type="GeneID" id="55210897"/>
<feature type="compositionally biased region" description="Polar residues" evidence="1">
    <location>
        <begin position="244"/>
        <end position="263"/>
    </location>
</feature>
<dbReference type="VEuPathDB" id="PlasmoDB:Py17XNL_001002531"/>
<dbReference type="VEuPathDB" id="PlasmoDB:PY17X_1049501"/>
<evidence type="ECO:0000313" key="3">
    <source>
        <dbReference type="EMBL" id="VTZ79219.1"/>
    </source>
</evidence>
<keyword evidence="2" id="KW-1133">Transmembrane helix</keyword>
<dbReference type="Pfam" id="PF06022">
    <property type="entry name" value="Cir_Bir_Yir"/>
    <property type="match status" value="1"/>
</dbReference>
<keyword evidence="2" id="KW-0472">Membrane</keyword>
<evidence type="ECO:0000256" key="1">
    <source>
        <dbReference type="SAM" id="MobiDB-lite"/>
    </source>
</evidence>
<accession>A0A4V0KM89</accession>
<gene>
    <name evidence="3" type="ORF">PY17X_1049501</name>
</gene>
<dbReference type="VEuPathDB" id="PlasmoDB:PY00989"/>
<dbReference type="VEuPathDB" id="PlasmoDB:PYYM_0032600"/>
<organism evidence="3 4">
    <name type="scientific">Plasmodium yoelii</name>
    <dbReference type="NCBI Taxonomy" id="5861"/>
    <lineage>
        <taxon>Eukaryota</taxon>
        <taxon>Sar</taxon>
        <taxon>Alveolata</taxon>
        <taxon>Apicomplexa</taxon>
        <taxon>Aconoidasida</taxon>
        <taxon>Haemosporida</taxon>
        <taxon>Plasmodiidae</taxon>
        <taxon>Plasmodium</taxon>
        <taxon>Plasmodium (Vinckeia)</taxon>
    </lineage>
</organism>
<proteinExistence type="predicted"/>
<feature type="region of interest" description="Disordered" evidence="1">
    <location>
        <begin position="244"/>
        <end position="265"/>
    </location>
</feature>
<feature type="transmembrane region" description="Helical" evidence="2">
    <location>
        <begin position="273"/>
        <end position="291"/>
    </location>
</feature>
<dbReference type="RefSeq" id="XP_034493528.1">
    <property type="nucleotide sequence ID" value="XM_034637579.1"/>
</dbReference>
<evidence type="ECO:0000256" key="2">
    <source>
        <dbReference type="SAM" id="Phobius"/>
    </source>
</evidence>
<dbReference type="NCBIfam" id="TIGR01590">
    <property type="entry name" value="yir-bir-cir_Pla"/>
    <property type="match status" value="1"/>
</dbReference>
<dbReference type="EMBL" id="LM993664">
    <property type="protein sequence ID" value="VTZ79219.1"/>
    <property type="molecule type" value="Genomic_DNA"/>
</dbReference>